<keyword evidence="1 3" id="KW-0560">Oxidoreductase</keyword>
<reference evidence="3 4" key="1">
    <citation type="submission" date="2024-07" db="EMBL/GenBank/DDBJ databases">
        <title>Draft Genome Sequence of Ferrimicrobium acidiphilum Strain YE2023, Isolated from a Pulp of Bioleach Reactor.</title>
        <authorList>
            <person name="Elkina Y.A."/>
            <person name="Bulaeva A.G."/>
            <person name="Beletsky A.V."/>
            <person name="Mardanov A.V."/>
        </authorList>
    </citation>
    <scope>NUCLEOTIDE SEQUENCE [LARGE SCALE GENOMIC DNA]</scope>
    <source>
        <strain evidence="3 4">YE2023</strain>
    </source>
</reference>
<dbReference type="InterPro" id="IPR011576">
    <property type="entry name" value="Pyridox_Oxase_N"/>
</dbReference>
<keyword evidence="4" id="KW-1185">Reference proteome</keyword>
<sequence length="136" mass="15075">MASTHSLDYIDANHHAVLGTLRRDGSIQLSPVLVVRTGPHSIGISSRETAMKTRNLRRNPNAFVCIFPDAFFGNWIQVDGAARIHSLPEAMDALVDYYRRAVGEHDDWEAYRSAMTAERRVLIEIAGTRVGPTISG</sequence>
<dbReference type="EMBL" id="JBFSHR010000009">
    <property type="protein sequence ID" value="MEX6429034.1"/>
    <property type="molecule type" value="Genomic_DNA"/>
</dbReference>
<accession>A0ABV3Y0E8</accession>
<name>A0ABV3Y0E8_9ACTN</name>
<dbReference type="Gene3D" id="2.30.110.10">
    <property type="entry name" value="Electron Transport, Fmn-binding Protein, Chain A"/>
    <property type="match status" value="1"/>
</dbReference>
<proteinExistence type="predicted"/>
<comment type="caution">
    <text evidence="3">The sequence shown here is derived from an EMBL/GenBank/DDBJ whole genome shotgun (WGS) entry which is preliminary data.</text>
</comment>
<dbReference type="NCBIfam" id="TIGR03618">
    <property type="entry name" value="Rv1155_F420"/>
    <property type="match status" value="1"/>
</dbReference>
<organism evidence="3 4">
    <name type="scientific">Ferrimicrobium acidiphilum</name>
    <dbReference type="NCBI Taxonomy" id="121039"/>
    <lineage>
        <taxon>Bacteria</taxon>
        <taxon>Bacillati</taxon>
        <taxon>Actinomycetota</taxon>
        <taxon>Acidimicrobiia</taxon>
        <taxon>Acidimicrobiales</taxon>
        <taxon>Acidimicrobiaceae</taxon>
        <taxon>Ferrimicrobium</taxon>
    </lineage>
</organism>
<dbReference type="SUPFAM" id="SSF50475">
    <property type="entry name" value="FMN-binding split barrel"/>
    <property type="match status" value="1"/>
</dbReference>
<feature type="domain" description="Pyridoxamine 5'-phosphate oxidase N-terminal" evidence="2">
    <location>
        <begin position="10"/>
        <end position="130"/>
    </location>
</feature>
<dbReference type="InterPro" id="IPR012349">
    <property type="entry name" value="Split_barrel_FMN-bd"/>
</dbReference>
<dbReference type="RefSeq" id="WP_369084293.1">
    <property type="nucleotide sequence ID" value="NZ_JBFSHR010000009.1"/>
</dbReference>
<dbReference type="Proteomes" id="UP001560267">
    <property type="component" value="Unassembled WGS sequence"/>
</dbReference>
<evidence type="ECO:0000313" key="3">
    <source>
        <dbReference type="EMBL" id="MEX6429034.1"/>
    </source>
</evidence>
<dbReference type="PANTHER" id="PTHR35176">
    <property type="entry name" value="HEME OXYGENASE HI_0854-RELATED"/>
    <property type="match status" value="1"/>
</dbReference>
<dbReference type="PANTHER" id="PTHR35176:SF2">
    <property type="entry name" value="F420H(2)-DEPENDENT REDUCTASE RV1155"/>
    <property type="match status" value="1"/>
</dbReference>
<dbReference type="InterPro" id="IPR052019">
    <property type="entry name" value="F420H2_bilvrd_red/Heme_oxyg"/>
</dbReference>
<evidence type="ECO:0000259" key="2">
    <source>
        <dbReference type="Pfam" id="PF01243"/>
    </source>
</evidence>
<protein>
    <submittedName>
        <fullName evidence="3">PPOX class F420-dependent oxidoreductase</fullName>
        <ecNumber evidence="3">1.-.-.-</ecNumber>
    </submittedName>
</protein>
<evidence type="ECO:0000256" key="1">
    <source>
        <dbReference type="ARBA" id="ARBA00023002"/>
    </source>
</evidence>
<dbReference type="GO" id="GO:0016491">
    <property type="term" value="F:oxidoreductase activity"/>
    <property type="evidence" value="ECO:0007669"/>
    <property type="project" value="UniProtKB-KW"/>
</dbReference>
<dbReference type="InterPro" id="IPR019920">
    <property type="entry name" value="F420-binding_dom_put"/>
</dbReference>
<gene>
    <name evidence="3" type="ORF">AB6A68_04190</name>
</gene>
<dbReference type="Pfam" id="PF01243">
    <property type="entry name" value="PNPOx_N"/>
    <property type="match status" value="1"/>
</dbReference>
<dbReference type="EC" id="1.-.-.-" evidence="3"/>
<evidence type="ECO:0000313" key="4">
    <source>
        <dbReference type="Proteomes" id="UP001560267"/>
    </source>
</evidence>